<comment type="caution">
    <text evidence="1">The sequence shown here is derived from an EMBL/GenBank/DDBJ whole genome shotgun (WGS) entry which is preliminary data.</text>
</comment>
<organism evidence="1 2">
    <name type="scientific">Paenibacillus gyeongsangnamensis</name>
    <dbReference type="NCBI Taxonomy" id="3388067"/>
    <lineage>
        <taxon>Bacteria</taxon>
        <taxon>Bacillati</taxon>
        <taxon>Bacillota</taxon>
        <taxon>Bacilli</taxon>
        <taxon>Bacillales</taxon>
        <taxon>Paenibacillaceae</taxon>
        <taxon>Paenibacillus</taxon>
    </lineage>
</organism>
<keyword evidence="2" id="KW-1185">Reference proteome</keyword>
<gene>
    <name evidence="1" type="ORF">O9H85_27620</name>
</gene>
<evidence type="ECO:0000313" key="2">
    <source>
        <dbReference type="Proteomes" id="UP001527882"/>
    </source>
</evidence>
<proteinExistence type="predicted"/>
<dbReference type="Proteomes" id="UP001527882">
    <property type="component" value="Unassembled WGS sequence"/>
</dbReference>
<dbReference type="EMBL" id="JAQAGZ010000021">
    <property type="protein sequence ID" value="MCZ8516104.1"/>
    <property type="molecule type" value="Genomic_DNA"/>
</dbReference>
<protein>
    <submittedName>
        <fullName evidence="1">Uncharacterized protein</fullName>
    </submittedName>
</protein>
<reference evidence="1 2" key="1">
    <citation type="submission" date="2022-12" db="EMBL/GenBank/DDBJ databases">
        <title>Draft genome sequence of Paenibacillus sp. dW9.</title>
        <authorList>
            <person name="Choi E.-W."/>
            <person name="Kim D.-U."/>
        </authorList>
    </citation>
    <scope>NUCLEOTIDE SEQUENCE [LARGE SCALE GENOMIC DNA]</scope>
    <source>
        <strain evidence="2">dW9</strain>
    </source>
</reference>
<dbReference type="RefSeq" id="WP_269884635.1">
    <property type="nucleotide sequence ID" value="NZ_JAQAGZ010000021.1"/>
</dbReference>
<accession>A0ABT4QGX4</accession>
<name>A0ABT4QGX4_9BACL</name>
<sequence>MNFSPQAIEFFTELRLEEGSQLRQFGSDGTREVKTEHQQFTFSPMPKSTHQATFEIVMINIKKADGIYGVPGHWAITIPMPES</sequence>
<evidence type="ECO:0000313" key="1">
    <source>
        <dbReference type="EMBL" id="MCZ8516104.1"/>
    </source>
</evidence>